<name>A0ABR0AP69_9CRUS</name>
<keyword evidence="2" id="KW-1185">Reference proteome</keyword>
<comment type="caution">
    <text evidence="1">The sequence shown here is derived from an EMBL/GenBank/DDBJ whole genome shotgun (WGS) entry which is preliminary data.</text>
</comment>
<evidence type="ECO:0000313" key="1">
    <source>
        <dbReference type="EMBL" id="KAK4026919.1"/>
    </source>
</evidence>
<organism evidence="1 2">
    <name type="scientific">Daphnia magna</name>
    <dbReference type="NCBI Taxonomy" id="35525"/>
    <lineage>
        <taxon>Eukaryota</taxon>
        <taxon>Metazoa</taxon>
        <taxon>Ecdysozoa</taxon>
        <taxon>Arthropoda</taxon>
        <taxon>Crustacea</taxon>
        <taxon>Branchiopoda</taxon>
        <taxon>Diplostraca</taxon>
        <taxon>Cladocera</taxon>
        <taxon>Anomopoda</taxon>
        <taxon>Daphniidae</taxon>
        <taxon>Daphnia</taxon>
    </lineage>
</organism>
<protein>
    <submittedName>
        <fullName evidence="1">Uncharacterized protein</fullName>
    </submittedName>
</protein>
<sequence>MPNMPLCIWPPHAPKLHSNNPQASERILERTATLLLSALLNVKSKNGTQRLQELSEESLDIE</sequence>
<gene>
    <name evidence="1" type="ORF">OUZ56_015942</name>
</gene>
<proteinExistence type="predicted"/>
<dbReference type="Proteomes" id="UP001234178">
    <property type="component" value="Unassembled WGS sequence"/>
</dbReference>
<evidence type="ECO:0000313" key="2">
    <source>
        <dbReference type="Proteomes" id="UP001234178"/>
    </source>
</evidence>
<dbReference type="EMBL" id="JAOYFB010000038">
    <property type="protein sequence ID" value="KAK4026919.1"/>
    <property type="molecule type" value="Genomic_DNA"/>
</dbReference>
<accession>A0ABR0AP69</accession>
<reference evidence="1 2" key="1">
    <citation type="journal article" date="2023" name="Nucleic Acids Res.">
        <title>The hologenome of Daphnia magna reveals possible DNA methylation and microbiome-mediated evolution of the host genome.</title>
        <authorList>
            <person name="Chaturvedi A."/>
            <person name="Li X."/>
            <person name="Dhandapani V."/>
            <person name="Marshall H."/>
            <person name="Kissane S."/>
            <person name="Cuenca-Cambronero M."/>
            <person name="Asole G."/>
            <person name="Calvet F."/>
            <person name="Ruiz-Romero M."/>
            <person name="Marangio P."/>
            <person name="Guigo R."/>
            <person name="Rago D."/>
            <person name="Mirbahai L."/>
            <person name="Eastwood N."/>
            <person name="Colbourne J.K."/>
            <person name="Zhou J."/>
            <person name="Mallon E."/>
            <person name="Orsini L."/>
        </authorList>
    </citation>
    <scope>NUCLEOTIDE SEQUENCE [LARGE SCALE GENOMIC DNA]</scope>
    <source>
        <strain evidence="1">LRV0_1</strain>
    </source>
</reference>